<dbReference type="InterPro" id="IPR053135">
    <property type="entry name" value="AKR2_Oxidoreductase"/>
</dbReference>
<dbReference type="Pfam" id="PF00248">
    <property type="entry name" value="Aldo_ket_red"/>
    <property type="match status" value="1"/>
</dbReference>
<dbReference type="Gene3D" id="3.30.70.20">
    <property type="match status" value="1"/>
</dbReference>
<evidence type="ECO:0000256" key="2">
    <source>
        <dbReference type="ARBA" id="ARBA00023004"/>
    </source>
</evidence>
<dbReference type="InterPro" id="IPR036812">
    <property type="entry name" value="NAD(P)_OxRdtase_dom_sf"/>
</dbReference>
<evidence type="ECO:0000313" key="5">
    <source>
        <dbReference type="EMBL" id="AHF06814.1"/>
    </source>
</evidence>
<dbReference type="HOGENOM" id="CLU_023205_3_1_9"/>
<dbReference type="eggNOG" id="COG1453">
    <property type="taxonomic scope" value="Bacteria"/>
</dbReference>
<dbReference type="Pfam" id="PF12838">
    <property type="entry name" value="Fer4_7"/>
    <property type="match status" value="1"/>
</dbReference>
<name>W0EC86_9FIRM</name>
<dbReference type="AlphaFoldDB" id="W0EC86"/>
<dbReference type="RefSeq" id="WP_006715507.1">
    <property type="nucleotide sequence ID" value="NZ_CP007032.1"/>
</dbReference>
<keyword evidence="3" id="KW-0411">Iron-sulfur</keyword>
<keyword evidence="1" id="KW-0479">Metal-binding</keyword>
<dbReference type="Gene3D" id="3.20.20.100">
    <property type="entry name" value="NADP-dependent oxidoreductase domain"/>
    <property type="match status" value="1"/>
</dbReference>
<sequence>MKKNHFCAGLPQVSELCFAVAPMGSLMSKVSEEEGAQLILAGLEQGINFLDTTDQIYRPYSRIKRALDQFSGDVVLAVHSTSPNQKEMLKAIEEARMALDRDYIDLMILHINKSTASLLKDKAGVFEGLLDAKSKGWIRAIGLSTHSVKLLQQAVEVEFIDVLNPVINLLGLGIFEGQLLDMLQVIQNGHASGKGVYAMKPLGGGRLATNPRESFNFVRRISEISSLATGMLTLEELQLNLEIFNDIPTFKNEAPIKLTFPRNRTLKRFSKFCKGCGICINNCPANAITLNEGKAHVDEEKCIFCGYCASVCPQFALRLD</sequence>
<dbReference type="SUPFAM" id="SSF54862">
    <property type="entry name" value="4Fe-4S ferredoxins"/>
    <property type="match status" value="1"/>
</dbReference>
<proteinExistence type="predicted"/>
<gene>
    <name evidence="5" type="ORF">DESME_06865</name>
</gene>
<evidence type="ECO:0000256" key="1">
    <source>
        <dbReference type="ARBA" id="ARBA00022723"/>
    </source>
</evidence>
<dbReference type="GO" id="GO:0046872">
    <property type="term" value="F:metal ion binding"/>
    <property type="evidence" value="ECO:0007669"/>
    <property type="project" value="UniProtKB-KW"/>
</dbReference>
<dbReference type="STRING" id="871968.DESME_06865"/>
<keyword evidence="2" id="KW-0408">Iron</keyword>
<dbReference type="InterPro" id="IPR023210">
    <property type="entry name" value="NADP_OxRdtase_dom"/>
</dbReference>
<dbReference type="InterPro" id="IPR017896">
    <property type="entry name" value="4Fe4S_Fe-S-bd"/>
</dbReference>
<keyword evidence="6" id="KW-1185">Reference proteome</keyword>
<reference evidence="5 6" key="1">
    <citation type="submission" date="2013-12" db="EMBL/GenBank/DDBJ databases">
        <authorList>
            <consortium name="DOE Joint Genome Institute"/>
            <person name="Smidt H."/>
            <person name="Huntemann M."/>
            <person name="Han J."/>
            <person name="Chen A."/>
            <person name="Kyrpides N."/>
            <person name="Mavromatis K."/>
            <person name="Markowitz V."/>
            <person name="Palaniappan K."/>
            <person name="Ivanova N."/>
            <person name="Schaumberg A."/>
            <person name="Pati A."/>
            <person name="Liolios K."/>
            <person name="Nordberg H.P."/>
            <person name="Cantor M.N."/>
            <person name="Hua S.X."/>
            <person name="Woyke T."/>
        </authorList>
    </citation>
    <scope>NUCLEOTIDE SEQUENCE [LARGE SCALE GENOMIC DNA]</scope>
    <source>
        <strain evidence="6">DSM 15288</strain>
    </source>
</reference>
<protein>
    <submittedName>
        <fullName evidence="5">Aldo/keto reductase</fullName>
    </submittedName>
</protein>
<accession>W0EC86</accession>
<dbReference type="PANTHER" id="PTHR43312:SF1">
    <property type="entry name" value="NADP-DEPENDENT OXIDOREDUCTASE DOMAIN-CONTAINING PROTEIN"/>
    <property type="match status" value="1"/>
</dbReference>
<dbReference type="PROSITE" id="PS00198">
    <property type="entry name" value="4FE4S_FER_1"/>
    <property type="match status" value="1"/>
</dbReference>
<dbReference type="InterPro" id="IPR017900">
    <property type="entry name" value="4Fe4S_Fe_S_CS"/>
</dbReference>
<dbReference type="Proteomes" id="UP000010847">
    <property type="component" value="Chromosome"/>
</dbReference>
<dbReference type="PANTHER" id="PTHR43312">
    <property type="entry name" value="D-THREO-ALDOSE 1-DEHYDROGENASE"/>
    <property type="match status" value="1"/>
</dbReference>
<dbReference type="KEGG" id="dmt:DESME_06865"/>
<dbReference type="PROSITE" id="PS51379">
    <property type="entry name" value="4FE4S_FER_2"/>
    <property type="match status" value="2"/>
</dbReference>
<dbReference type="OrthoDB" id="9804790at2"/>
<evidence type="ECO:0000256" key="3">
    <source>
        <dbReference type="ARBA" id="ARBA00023014"/>
    </source>
</evidence>
<organism evidence="5 6">
    <name type="scientific">Desulfitobacterium metallireducens DSM 15288</name>
    <dbReference type="NCBI Taxonomy" id="871968"/>
    <lineage>
        <taxon>Bacteria</taxon>
        <taxon>Bacillati</taxon>
        <taxon>Bacillota</taxon>
        <taxon>Clostridia</taxon>
        <taxon>Eubacteriales</taxon>
        <taxon>Desulfitobacteriaceae</taxon>
        <taxon>Desulfitobacterium</taxon>
    </lineage>
</organism>
<dbReference type="GO" id="GO:0051536">
    <property type="term" value="F:iron-sulfur cluster binding"/>
    <property type="evidence" value="ECO:0007669"/>
    <property type="project" value="UniProtKB-KW"/>
</dbReference>
<dbReference type="SUPFAM" id="SSF51430">
    <property type="entry name" value="NAD(P)-linked oxidoreductase"/>
    <property type="match status" value="1"/>
</dbReference>
<evidence type="ECO:0000259" key="4">
    <source>
        <dbReference type="PROSITE" id="PS51379"/>
    </source>
</evidence>
<evidence type="ECO:0000313" key="6">
    <source>
        <dbReference type="Proteomes" id="UP000010847"/>
    </source>
</evidence>
<feature type="domain" description="4Fe-4S ferredoxin-type" evidence="4">
    <location>
        <begin position="263"/>
        <end position="292"/>
    </location>
</feature>
<feature type="domain" description="4Fe-4S ferredoxin-type" evidence="4">
    <location>
        <begin position="293"/>
        <end position="320"/>
    </location>
</feature>
<dbReference type="EMBL" id="CP007032">
    <property type="protein sequence ID" value="AHF06814.1"/>
    <property type="molecule type" value="Genomic_DNA"/>
</dbReference>